<sequence length="143" mass="16782">MATGYVFPGWYWQINNNYKQFNEQQRYLLPLLTNTLDRSKPVVLAGHSTGASISLMLAEELLKHNFIIQEWVGFGCPRMYKGQQYWQGFPLTSYQYGNDIVPLQLPFKWLFQQPVKLTKVGCGYNIRPNWGDHRLENYVNVMN</sequence>
<dbReference type="Proteomes" id="UP000257039">
    <property type="component" value="Unassembled WGS sequence"/>
</dbReference>
<feature type="domain" description="Fungal lipase-type" evidence="1">
    <location>
        <begin position="25"/>
        <end position="80"/>
    </location>
</feature>
<keyword evidence="3" id="KW-1185">Reference proteome</keyword>
<gene>
    <name evidence="2" type="ORF">B9G39_04870</name>
</gene>
<protein>
    <recommendedName>
        <fullName evidence="1">Fungal lipase-type domain-containing protein</fullName>
    </recommendedName>
</protein>
<dbReference type="InterPro" id="IPR029058">
    <property type="entry name" value="AB_hydrolase_fold"/>
</dbReference>
<dbReference type="AlphaFoldDB" id="A0A4P9VJN3"/>
<proteinExistence type="predicted"/>
<dbReference type="GO" id="GO:0006629">
    <property type="term" value="P:lipid metabolic process"/>
    <property type="evidence" value="ECO:0007669"/>
    <property type="project" value="InterPro"/>
</dbReference>
<comment type="caution">
    <text evidence="2">The sequence shown here is derived from an EMBL/GenBank/DDBJ whole genome shotgun (WGS) entry which is preliminary data.</text>
</comment>
<dbReference type="Pfam" id="PF01764">
    <property type="entry name" value="Lipase_3"/>
    <property type="match status" value="1"/>
</dbReference>
<dbReference type="Gene3D" id="3.40.50.1820">
    <property type="entry name" value="alpha/beta hydrolase"/>
    <property type="match status" value="1"/>
</dbReference>
<dbReference type="EMBL" id="NDXW01000001">
    <property type="protein sequence ID" value="RDH42836.1"/>
    <property type="molecule type" value="Genomic_DNA"/>
</dbReference>
<organism evidence="2 3">
    <name type="scientific">Zooshikella ganghwensis</name>
    <dbReference type="NCBI Taxonomy" id="202772"/>
    <lineage>
        <taxon>Bacteria</taxon>
        <taxon>Pseudomonadati</taxon>
        <taxon>Pseudomonadota</taxon>
        <taxon>Gammaproteobacteria</taxon>
        <taxon>Oceanospirillales</taxon>
        <taxon>Zooshikellaceae</taxon>
        <taxon>Zooshikella</taxon>
    </lineage>
</organism>
<reference evidence="2 3" key="1">
    <citation type="submission" date="2017-04" db="EMBL/GenBank/DDBJ databases">
        <title>Draft genome sequence of Zooshikella ganghwensis VG4 isolated from Red Sea sediments.</title>
        <authorList>
            <person name="Rehman Z."/>
            <person name="Alam I."/>
            <person name="Kamau A."/>
            <person name="Bajic V."/>
            <person name="Leiknes T."/>
        </authorList>
    </citation>
    <scope>NUCLEOTIDE SEQUENCE [LARGE SCALE GENOMIC DNA]</scope>
    <source>
        <strain evidence="2 3">VG4</strain>
    </source>
</reference>
<name>A0A4P9VJN3_9GAMM</name>
<dbReference type="InterPro" id="IPR002921">
    <property type="entry name" value="Fungal_lipase-type"/>
</dbReference>
<evidence type="ECO:0000313" key="3">
    <source>
        <dbReference type="Proteomes" id="UP000257039"/>
    </source>
</evidence>
<evidence type="ECO:0000259" key="1">
    <source>
        <dbReference type="Pfam" id="PF01764"/>
    </source>
</evidence>
<accession>A0A4P9VJN3</accession>
<evidence type="ECO:0000313" key="2">
    <source>
        <dbReference type="EMBL" id="RDH42836.1"/>
    </source>
</evidence>
<dbReference type="SUPFAM" id="SSF53474">
    <property type="entry name" value="alpha/beta-Hydrolases"/>
    <property type="match status" value="1"/>
</dbReference>